<proteinExistence type="predicted"/>
<dbReference type="EMBL" id="CWQY01000035">
    <property type="protein sequence ID" value="CSD19772.1"/>
    <property type="molecule type" value="Genomic_DNA"/>
</dbReference>
<sequence>MRVFQAQIIVAWRREIGKIDTMKLSLMPVVDLAVPLNSELGNGLVTTSANQKHTIVHELCLSTQQHRLFRALGFIANVVGQ</sequence>
<name>A0A655XZJ0_VIBCL</name>
<organism evidence="1 2">
    <name type="scientific">Vibrio cholerae</name>
    <dbReference type="NCBI Taxonomy" id="666"/>
    <lineage>
        <taxon>Bacteria</taxon>
        <taxon>Pseudomonadati</taxon>
        <taxon>Pseudomonadota</taxon>
        <taxon>Gammaproteobacteria</taxon>
        <taxon>Vibrionales</taxon>
        <taxon>Vibrionaceae</taxon>
        <taxon>Vibrio</taxon>
    </lineage>
</organism>
<gene>
    <name evidence="1" type="ORF">ERS013200_03499</name>
</gene>
<dbReference type="Proteomes" id="UP000041770">
    <property type="component" value="Unassembled WGS sequence"/>
</dbReference>
<protein>
    <submittedName>
        <fullName evidence="1">Uncharacterized protein</fullName>
    </submittedName>
</protein>
<evidence type="ECO:0000313" key="1">
    <source>
        <dbReference type="EMBL" id="CSD19772.1"/>
    </source>
</evidence>
<evidence type="ECO:0000313" key="2">
    <source>
        <dbReference type="Proteomes" id="UP000041770"/>
    </source>
</evidence>
<reference evidence="1 2" key="1">
    <citation type="submission" date="2015-07" db="EMBL/GenBank/DDBJ databases">
        <authorList>
            <consortium name="Pathogen Informatics"/>
        </authorList>
    </citation>
    <scope>NUCLEOTIDE SEQUENCE [LARGE SCALE GENOMIC DNA]</scope>
    <source>
        <strain evidence="1 2">A316</strain>
    </source>
</reference>
<accession>A0A655XZJ0</accession>
<dbReference type="AlphaFoldDB" id="A0A655XZJ0"/>